<dbReference type="OrthoDB" id="2121828at2759"/>
<evidence type="ECO:0000313" key="6">
    <source>
        <dbReference type="Proteomes" id="UP000327013"/>
    </source>
</evidence>
<organism evidence="5 6">
    <name type="scientific">Carpinus fangiana</name>
    <dbReference type="NCBI Taxonomy" id="176857"/>
    <lineage>
        <taxon>Eukaryota</taxon>
        <taxon>Viridiplantae</taxon>
        <taxon>Streptophyta</taxon>
        <taxon>Embryophyta</taxon>
        <taxon>Tracheophyta</taxon>
        <taxon>Spermatophyta</taxon>
        <taxon>Magnoliopsida</taxon>
        <taxon>eudicotyledons</taxon>
        <taxon>Gunneridae</taxon>
        <taxon>Pentapetalae</taxon>
        <taxon>rosids</taxon>
        <taxon>fabids</taxon>
        <taxon>Fagales</taxon>
        <taxon>Betulaceae</taxon>
        <taxon>Carpinus</taxon>
    </lineage>
</organism>
<evidence type="ECO:0000256" key="3">
    <source>
        <dbReference type="SAM" id="MobiDB-lite"/>
    </source>
</evidence>
<dbReference type="InterPro" id="IPR011707">
    <property type="entry name" value="Cu-oxidase-like_N"/>
</dbReference>
<proteinExistence type="inferred from homology"/>
<feature type="region of interest" description="Disordered" evidence="3">
    <location>
        <begin position="45"/>
        <end position="67"/>
    </location>
</feature>
<keyword evidence="6" id="KW-1185">Reference proteome</keyword>
<dbReference type="Pfam" id="PF07732">
    <property type="entry name" value="Cu-oxidase_3"/>
    <property type="match status" value="1"/>
</dbReference>
<evidence type="ECO:0000256" key="1">
    <source>
        <dbReference type="ARBA" id="ARBA00010609"/>
    </source>
</evidence>
<dbReference type="SUPFAM" id="SSF49503">
    <property type="entry name" value="Cupredoxins"/>
    <property type="match status" value="1"/>
</dbReference>
<evidence type="ECO:0000256" key="2">
    <source>
        <dbReference type="SAM" id="Coils"/>
    </source>
</evidence>
<dbReference type="Proteomes" id="UP000327013">
    <property type="component" value="Chromosome 5"/>
</dbReference>
<dbReference type="Gene3D" id="2.60.40.420">
    <property type="entry name" value="Cupredoxins - blue copper proteins"/>
    <property type="match status" value="1"/>
</dbReference>
<dbReference type="AlphaFoldDB" id="A0A5N6R862"/>
<sequence length="93" mass="10865">MIEKALQVKEEQHKQEIDELLAKQKEEMREEHKHQMDAMTTTITTHGIKQPRNPWSDGPEYSTQCPVEPGSNFTCEVTFSTEEGTLWWHAHND</sequence>
<evidence type="ECO:0000259" key="4">
    <source>
        <dbReference type="Pfam" id="PF07732"/>
    </source>
</evidence>
<gene>
    <name evidence="5" type="ORF">FH972_012821</name>
</gene>
<name>A0A5N6R862_9ROSI</name>
<dbReference type="PANTHER" id="PTHR11709:SF261">
    <property type="entry name" value="LACCASE"/>
    <property type="match status" value="1"/>
</dbReference>
<dbReference type="InterPro" id="IPR008972">
    <property type="entry name" value="Cupredoxin"/>
</dbReference>
<dbReference type="GO" id="GO:0005507">
    <property type="term" value="F:copper ion binding"/>
    <property type="evidence" value="ECO:0007669"/>
    <property type="project" value="InterPro"/>
</dbReference>
<dbReference type="GO" id="GO:0016491">
    <property type="term" value="F:oxidoreductase activity"/>
    <property type="evidence" value="ECO:0007669"/>
    <property type="project" value="TreeGrafter"/>
</dbReference>
<evidence type="ECO:0000313" key="5">
    <source>
        <dbReference type="EMBL" id="KAE8056018.1"/>
    </source>
</evidence>
<feature type="coiled-coil region" evidence="2">
    <location>
        <begin position="3"/>
        <end position="42"/>
    </location>
</feature>
<keyword evidence="2" id="KW-0175">Coiled coil</keyword>
<dbReference type="PANTHER" id="PTHR11709">
    <property type="entry name" value="MULTI-COPPER OXIDASE"/>
    <property type="match status" value="1"/>
</dbReference>
<reference evidence="5 6" key="1">
    <citation type="submission" date="2019-06" db="EMBL/GenBank/DDBJ databases">
        <title>A chromosomal-level reference genome of Carpinus fangiana (Coryloideae, Betulaceae).</title>
        <authorList>
            <person name="Yang X."/>
            <person name="Wang Z."/>
            <person name="Zhang L."/>
            <person name="Hao G."/>
            <person name="Liu J."/>
            <person name="Yang Y."/>
        </authorList>
    </citation>
    <scope>NUCLEOTIDE SEQUENCE [LARGE SCALE GENOMIC DNA]</scope>
    <source>
        <strain evidence="5">Cfa_2016G</strain>
        <tissue evidence="5">Leaf</tissue>
    </source>
</reference>
<comment type="similarity">
    <text evidence="1">Belongs to the multicopper oxidase family.</text>
</comment>
<dbReference type="EMBL" id="CM017325">
    <property type="protein sequence ID" value="KAE8056018.1"/>
    <property type="molecule type" value="Genomic_DNA"/>
</dbReference>
<dbReference type="InterPro" id="IPR045087">
    <property type="entry name" value="Cu-oxidase_fam"/>
</dbReference>
<feature type="domain" description="Plastocyanin-like" evidence="4">
    <location>
        <begin position="39"/>
        <end position="92"/>
    </location>
</feature>
<protein>
    <recommendedName>
        <fullName evidence="4">Plastocyanin-like domain-containing protein</fullName>
    </recommendedName>
</protein>
<accession>A0A5N6R862</accession>